<proteinExistence type="predicted"/>
<evidence type="ECO:0000313" key="3">
    <source>
        <dbReference type="Proteomes" id="UP000481153"/>
    </source>
</evidence>
<feature type="region of interest" description="Disordered" evidence="1">
    <location>
        <begin position="1"/>
        <end position="21"/>
    </location>
</feature>
<sequence length="288" mass="32334">MASEKETTPAVPDRGRPSMDDMAKQADTLRRQIGDAVSAMSSGIDDNLMLFRWGCFATMIGCAYISIRSSGLLTRYTSLETLPVGVPIKARVLGQSATDPSTLYVYHTPWLRRVLLKETMPKGMEAGVGLLTDKSSLLAVRPYGVEMQDEAKRWIYVDFVASRRYVTVELLYRPPASPEAPVGACSISTSRGLFFRSDMAEYAVTRGIAICRAEPEFELAKPNMSNRSIHRLNKRTKRLMSSEQHAQTMRYGMWKDWAEETMSDRVVSAGKRASHAAMQRIFGSWWPM</sequence>
<comment type="caution">
    <text evidence="2">The sequence shown here is derived from an EMBL/GenBank/DDBJ whole genome shotgun (WGS) entry which is preliminary data.</text>
</comment>
<dbReference type="AlphaFoldDB" id="A0A6G0WGL5"/>
<organism evidence="2 3">
    <name type="scientific">Aphanomyces euteiches</name>
    <dbReference type="NCBI Taxonomy" id="100861"/>
    <lineage>
        <taxon>Eukaryota</taxon>
        <taxon>Sar</taxon>
        <taxon>Stramenopiles</taxon>
        <taxon>Oomycota</taxon>
        <taxon>Saprolegniomycetes</taxon>
        <taxon>Saprolegniales</taxon>
        <taxon>Verrucalvaceae</taxon>
        <taxon>Aphanomyces</taxon>
    </lineage>
</organism>
<dbReference type="VEuPathDB" id="FungiDB:AeMF1_004482"/>
<accession>A0A6G0WGL5</accession>
<protein>
    <submittedName>
        <fullName evidence="2">Uncharacterized protein</fullName>
    </submittedName>
</protein>
<gene>
    <name evidence="2" type="ORF">Ae201684_015403</name>
</gene>
<reference evidence="2 3" key="1">
    <citation type="submission" date="2019-07" db="EMBL/GenBank/DDBJ databases">
        <title>Genomics analysis of Aphanomyces spp. identifies a new class of oomycete effector associated with host adaptation.</title>
        <authorList>
            <person name="Gaulin E."/>
        </authorList>
    </citation>
    <scope>NUCLEOTIDE SEQUENCE [LARGE SCALE GENOMIC DNA]</scope>
    <source>
        <strain evidence="2 3">ATCC 201684</strain>
    </source>
</reference>
<dbReference type="Proteomes" id="UP000481153">
    <property type="component" value="Unassembled WGS sequence"/>
</dbReference>
<evidence type="ECO:0000313" key="2">
    <source>
        <dbReference type="EMBL" id="KAF0726288.1"/>
    </source>
</evidence>
<dbReference type="PANTHER" id="PTHR28434:SF1">
    <property type="entry name" value="PROTEIN C3ORF33"/>
    <property type="match status" value="1"/>
</dbReference>
<dbReference type="EMBL" id="VJMJ01000219">
    <property type="protein sequence ID" value="KAF0726288.1"/>
    <property type="molecule type" value="Genomic_DNA"/>
</dbReference>
<dbReference type="InterPro" id="IPR042421">
    <property type="entry name" value="C3orf33-like"/>
</dbReference>
<keyword evidence="3" id="KW-1185">Reference proteome</keyword>
<evidence type="ECO:0000256" key="1">
    <source>
        <dbReference type="SAM" id="MobiDB-lite"/>
    </source>
</evidence>
<name>A0A6G0WGL5_9STRA</name>
<dbReference type="PANTHER" id="PTHR28434">
    <property type="entry name" value="PROTEIN C3ORF33"/>
    <property type="match status" value="1"/>
</dbReference>